<gene>
    <name evidence="1" type="ORF">PFLU3_34090</name>
</gene>
<sequence length="203" mass="23710">MSILKVSEGDIICIPACKHKKWGFVLGRIVLNSHYVTWLEVFSKYHSDFSISRDEILRQNFSKNNRLFNPVHVSLDFGKYFGKIKWPTIHTNNYNQADSNIEDIEFASPDYKISGIFYKNNKELHEPADRRRPLEDCTIYSNPQLIHRINLHLSGIANKTIPWNAETIHNLIEQRSIKWWLDGIQYCADSVDAAAREFKISKQ</sequence>
<comment type="caution">
    <text evidence="1">The sequence shown here is derived from an EMBL/GenBank/DDBJ whole genome shotgun (WGS) entry which is preliminary data.</text>
</comment>
<dbReference type="Proteomes" id="UP000032210">
    <property type="component" value="Unassembled WGS sequence"/>
</dbReference>
<organism evidence="1 2">
    <name type="scientific">Pseudomonas fluorescens</name>
    <dbReference type="NCBI Taxonomy" id="294"/>
    <lineage>
        <taxon>Bacteria</taxon>
        <taxon>Pseudomonadati</taxon>
        <taxon>Pseudomonadota</taxon>
        <taxon>Gammaproteobacteria</taxon>
        <taxon>Pseudomonadales</taxon>
        <taxon>Pseudomonadaceae</taxon>
        <taxon>Pseudomonas</taxon>
    </lineage>
</organism>
<accession>A0A0D0TC47</accession>
<evidence type="ECO:0000313" key="2">
    <source>
        <dbReference type="Proteomes" id="UP000032210"/>
    </source>
</evidence>
<dbReference type="RefSeq" id="WP_043049759.1">
    <property type="nucleotide sequence ID" value="NZ_JXCQ01000031.1"/>
</dbReference>
<protein>
    <submittedName>
        <fullName evidence="1">Uncharacterized protein</fullName>
    </submittedName>
</protein>
<proteinExistence type="predicted"/>
<name>A0A0D0TC47_PSEFL</name>
<dbReference type="EMBL" id="JXCQ01000031">
    <property type="protein sequence ID" value="KIR21111.1"/>
    <property type="molecule type" value="Genomic_DNA"/>
</dbReference>
<dbReference type="PATRIC" id="fig|294.125.peg.3497"/>
<dbReference type="AlphaFoldDB" id="A0A0D0TC47"/>
<reference evidence="1 2" key="1">
    <citation type="submission" date="2015-01" db="EMBL/GenBank/DDBJ databases">
        <title>Genome sequence of the beneficial rhizobacterium Pseudomonas fluorescens 2-79.</title>
        <authorList>
            <person name="Thuermer A."/>
            <person name="Daniel R."/>
        </authorList>
    </citation>
    <scope>NUCLEOTIDE SEQUENCE [LARGE SCALE GENOMIC DNA]</scope>
    <source>
        <strain evidence="1 2">2-79</strain>
    </source>
</reference>
<evidence type="ECO:0000313" key="1">
    <source>
        <dbReference type="EMBL" id="KIR21111.1"/>
    </source>
</evidence>